<proteinExistence type="predicted"/>
<sequence>MHALRLLKKRKRLKRGPKEKETFQRYFYCLPNKYAKLPKFSSLDPSEKAVVRQHQEAGFGYPPGDYNDGFPRKTSIYLNYSAEKFHKFIVTMFPIVEDKLYDLYRIDKQRRLIRIDVKRQEQSRTLNIRAPWSIDVKTPRANKDLKYQGTLVVIHFVSIEVKTPRAIKDLNYLGTLVVIPYVSIDVKTPRANKDLKYQGTLVVIHFVSIEVKTPRAIKDLNYLGTLVVIPYVSIEVKTPWEDEADRAPQILFRSGEEFFLHMSSTSPSLDHNLLMSSNSDLIRPLSPENNDMIELSCIKTEPDNTPAENPSLSPSEERCKIFSIAKTLRNRLQPTIVIRVRKSSIISDVLKIYRTNSSITAHKLSVCYTENSPEVDAIKEPCLSMFTLFWSRVLKSNFNGDQEVVPSTDLSIEDDFYFLLGKILYHGIVLCDYWPVKLSQACMATIITNTCSERQLMTSFHHVMTESDRAIIGITKKEFREYGEGVPMVTFRNVCKVLRFYGCKQKPQLFLLDQLLLKVAKFHLVKEPYWQLMQMREGLNATEEDIFQYVNENDIFTFYSLLTPNALTLFNKVIFIHSSDDSSMEMEEKRVKSNFESFIMQLNTENLCNFLFKWCYSDCLCVDQLCVQFDLNTMSGVPIFKPERSTLVLSSMYMSKEELHHLLSTFVSH</sequence>
<comment type="caution">
    <text evidence="1">The sequence shown here is derived from an EMBL/GenBank/DDBJ whole genome shotgun (WGS) entry which is preliminary data.</text>
</comment>
<evidence type="ECO:0000313" key="2">
    <source>
        <dbReference type="Proteomes" id="UP001217089"/>
    </source>
</evidence>
<keyword evidence="2" id="KW-1185">Reference proteome</keyword>
<name>A0ABQ9FF37_TEGGR</name>
<dbReference type="Proteomes" id="UP001217089">
    <property type="component" value="Unassembled WGS sequence"/>
</dbReference>
<gene>
    <name evidence="1" type="ORF">KUTeg_007025</name>
</gene>
<protein>
    <submittedName>
        <fullName evidence="1">Uncharacterized protein</fullName>
    </submittedName>
</protein>
<organism evidence="1 2">
    <name type="scientific">Tegillarca granosa</name>
    <name type="common">Malaysian cockle</name>
    <name type="synonym">Anadara granosa</name>
    <dbReference type="NCBI Taxonomy" id="220873"/>
    <lineage>
        <taxon>Eukaryota</taxon>
        <taxon>Metazoa</taxon>
        <taxon>Spiralia</taxon>
        <taxon>Lophotrochozoa</taxon>
        <taxon>Mollusca</taxon>
        <taxon>Bivalvia</taxon>
        <taxon>Autobranchia</taxon>
        <taxon>Pteriomorphia</taxon>
        <taxon>Arcoida</taxon>
        <taxon>Arcoidea</taxon>
        <taxon>Arcidae</taxon>
        <taxon>Tegillarca</taxon>
    </lineage>
</organism>
<dbReference type="EMBL" id="JARBDR010000337">
    <property type="protein sequence ID" value="KAJ8314875.1"/>
    <property type="molecule type" value="Genomic_DNA"/>
</dbReference>
<evidence type="ECO:0000313" key="1">
    <source>
        <dbReference type="EMBL" id="KAJ8314875.1"/>
    </source>
</evidence>
<reference evidence="1 2" key="1">
    <citation type="submission" date="2022-12" db="EMBL/GenBank/DDBJ databases">
        <title>Chromosome-level genome of Tegillarca granosa.</title>
        <authorList>
            <person name="Kim J."/>
        </authorList>
    </citation>
    <scope>NUCLEOTIDE SEQUENCE [LARGE SCALE GENOMIC DNA]</scope>
    <source>
        <strain evidence="1">Teg-2019</strain>
        <tissue evidence="1">Adductor muscle</tissue>
    </source>
</reference>
<accession>A0ABQ9FF37</accession>